<keyword evidence="5" id="KW-0680">Restriction system</keyword>
<protein>
    <recommendedName>
        <fullName evidence="1">DNA (cytosine-5-)-methyltransferase</fullName>
        <ecNumber evidence="1">2.1.1.37</ecNumber>
    </recommendedName>
</protein>
<keyword evidence="3 7" id="KW-0808">Transferase</keyword>
<dbReference type="Proteomes" id="UP000220927">
    <property type="component" value="Chromosome"/>
</dbReference>
<dbReference type="InterPro" id="IPR001525">
    <property type="entry name" value="C5_MeTfrase"/>
</dbReference>
<dbReference type="GO" id="GO:0032259">
    <property type="term" value="P:methylation"/>
    <property type="evidence" value="ECO:0007669"/>
    <property type="project" value="UniProtKB-KW"/>
</dbReference>
<dbReference type="Gene3D" id="3.40.50.150">
    <property type="entry name" value="Vaccinia Virus protein VP39"/>
    <property type="match status" value="1"/>
</dbReference>
<evidence type="ECO:0000256" key="4">
    <source>
        <dbReference type="ARBA" id="ARBA00022691"/>
    </source>
</evidence>
<dbReference type="EMBL" id="CP034998">
    <property type="protein sequence ID" value="QAS78592.1"/>
    <property type="molecule type" value="Genomic_DNA"/>
</dbReference>
<dbReference type="KEGG" id="rad:CO657_11160"/>
<dbReference type="EC" id="2.1.1.37" evidence="1"/>
<evidence type="ECO:0000313" key="8">
    <source>
        <dbReference type="EMBL" id="QAS78592.1"/>
    </source>
</evidence>
<evidence type="ECO:0000256" key="2">
    <source>
        <dbReference type="ARBA" id="ARBA00022603"/>
    </source>
</evidence>
<name>A0AAE5TW90_9HYPH</name>
<feature type="active site" evidence="7">
    <location>
        <position position="160"/>
    </location>
</feature>
<dbReference type="Gene3D" id="3.90.120.10">
    <property type="entry name" value="DNA Methylase, subunit A, domain 2"/>
    <property type="match status" value="1"/>
</dbReference>
<keyword evidence="4 7" id="KW-0949">S-adenosyl-L-methionine</keyword>
<keyword evidence="9" id="KW-1185">Reference proteome</keyword>
<comment type="similarity">
    <text evidence="7">Belongs to the class I-like SAM-binding methyltransferase superfamily. C5-methyltransferase family.</text>
</comment>
<sequence length="429" mass="45933">MKQLFRRTGGQVSKTVTSGRDAVETKLPDLADDHLEGSSAWWQSFLRNGSKPAPPAGETINIVDAFCGSGGLALGVKTAIEALGNKANFAAVIDTDAVALDIHRANLGSRRCISASVATLVDYHVLGLGEDASFGYEPEVVDPALSDIGPVDMFIAGPPCQGHSNLNNHTRRQDPRNDLYVAAAALGVALNAETIIIENVPTVLNSHSNVVATAVGLLRSAGYGVSMSVLKADELGSAQRRNRHFLLAVRNCEIPADYLAGAARKLASEPLPVSWAIADLVDVASDRLLDTAPTLSSVNMDRIDYLFDHDLYDLPDAQRPDCHKNGTTYTAVYGRIHWDKPAQTITTGFGTPGQGRYIHPTRRRVITPHEAARIQGFPDWFDFAPPGTEVKRKNLAKWIGDAVHPILGYAVALSALTASESLASVQDAA</sequence>
<dbReference type="SUPFAM" id="SSF53335">
    <property type="entry name" value="S-adenosyl-L-methionine-dependent methyltransferases"/>
    <property type="match status" value="1"/>
</dbReference>
<evidence type="ECO:0000313" key="9">
    <source>
        <dbReference type="Proteomes" id="UP000220927"/>
    </source>
</evidence>
<dbReference type="PRINTS" id="PR00105">
    <property type="entry name" value="C5METTRFRASE"/>
</dbReference>
<dbReference type="PANTHER" id="PTHR10629">
    <property type="entry name" value="CYTOSINE-SPECIFIC METHYLTRANSFERASE"/>
    <property type="match status" value="1"/>
</dbReference>
<evidence type="ECO:0000256" key="6">
    <source>
        <dbReference type="ARBA" id="ARBA00047422"/>
    </source>
</evidence>
<accession>A0AAE5TW90</accession>
<dbReference type="Pfam" id="PF00145">
    <property type="entry name" value="DNA_methylase"/>
    <property type="match status" value="1"/>
</dbReference>
<dbReference type="InterPro" id="IPR050390">
    <property type="entry name" value="C5-Methyltransferase"/>
</dbReference>
<dbReference type="AlphaFoldDB" id="A0AAE5TW90"/>
<organism evidence="8 9">
    <name type="scientific">Rhizobium acidisoli</name>
    <dbReference type="NCBI Taxonomy" id="1538158"/>
    <lineage>
        <taxon>Bacteria</taxon>
        <taxon>Pseudomonadati</taxon>
        <taxon>Pseudomonadota</taxon>
        <taxon>Alphaproteobacteria</taxon>
        <taxon>Hyphomicrobiales</taxon>
        <taxon>Rhizobiaceae</taxon>
        <taxon>Rhizobium/Agrobacterium group</taxon>
        <taxon>Rhizobium</taxon>
    </lineage>
</organism>
<dbReference type="GO" id="GO:0009307">
    <property type="term" value="P:DNA restriction-modification system"/>
    <property type="evidence" value="ECO:0007669"/>
    <property type="project" value="UniProtKB-KW"/>
</dbReference>
<comment type="catalytic activity">
    <reaction evidence="6">
        <text>a 2'-deoxycytidine in DNA + S-adenosyl-L-methionine = a 5-methyl-2'-deoxycytidine in DNA + S-adenosyl-L-homocysteine + H(+)</text>
        <dbReference type="Rhea" id="RHEA:13681"/>
        <dbReference type="Rhea" id="RHEA-COMP:11369"/>
        <dbReference type="Rhea" id="RHEA-COMP:11370"/>
        <dbReference type="ChEBI" id="CHEBI:15378"/>
        <dbReference type="ChEBI" id="CHEBI:57856"/>
        <dbReference type="ChEBI" id="CHEBI:59789"/>
        <dbReference type="ChEBI" id="CHEBI:85452"/>
        <dbReference type="ChEBI" id="CHEBI:85454"/>
        <dbReference type="EC" id="2.1.1.37"/>
    </reaction>
</comment>
<dbReference type="REBASE" id="297248">
    <property type="entry name" value="M.RacFH23ORF11160P"/>
</dbReference>
<reference evidence="8 9" key="1">
    <citation type="submission" date="2019-01" db="EMBL/GenBank/DDBJ databases">
        <title>Genomic insights into the origins and evolution of symbiotic genes in the Phaseolus vulgaris microsymbionts.</title>
        <authorList>
            <person name="Tong W."/>
        </authorList>
    </citation>
    <scope>NUCLEOTIDE SEQUENCE [LARGE SCALE GENOMIC DNA]</scope>
    <source>
        <strain evidence="8 9">FH23</strain>
    </source>
</reference>
<dbReference type="RefSeq" id="WP_054185665.1">
    <property type="nucleotide sequence ID" value="NZ_CP034998.1"/>
</dbReference>
<evidence type="ECO:0000256" key="7">
    <source>
        <dbReference type="PROSITE-ProRule" id="PRU01016"/>
    </source>
</evidence>
<dbReference type="GO" id="GO:0003886">
    <property type="term" value="F:DNA (cytosine-5-)-methyltransferase activity"/>
    <property type="evidence" value="ECO:0007669"/>
    <property type="project" value="UniProtKB-EC"/>
</dbReference>
<dbReference type="InterPro" id="IPR029063">
    <property type="entry name" value="SAM-dependent_MTases_sf"/>
</dbReference>
<evidence type="ECO:0000256" key="1">
    <source>
        <dbReference type="ARBA" id="ARBA00011975"/>
    </source>
</evidence>
<evidence type="ECO:0000256" key="3">
    <source>
        <dbReference type="ARBA" id="ARBA00022679"/>
    </source>
</evidence>
<gene>
    <name evidence="8" type="ORF">CO657_11160</name>
</gene>
<dbReference type="PANTHER" id="PTHR10629:SF52">
    <property type="entry name" value="DNA (CYTOSINE-5)-METHYLTRANSFERASE 1"/>
    <property type="match status" value="1"/>
</dbReference>
<proteinExistence type="inferred from homology"/>
<evidence type="ECO:0000256" key="5">
    <source>
        <dbReference type="ARBA" id="ARBA00022747"/>
    </source>
</evidence>
<dbReference type="PROSITE" id="PS51679">
    <property type="entry name" value="SAM_MT_C5"/>
    <property type="match status" value="1"/>
</dbReference>
<keyword evidence="2 7" id="KW-0489">Methyltransferase</keyword>